<evidence type="ECO:0000313" key="3">
    <source>
        <dbReference type="Proteomes" id="UP000034034"/>
    </source>
</evidence>
<dbReference type="GO" id="GO:0016747">
    <property type="term" value="F:acyltransferase activity, transferring groups other than amino-acyl groups"/>
    <property type="evidence" value="ECO:0007669"/>
    <property type="project" value="InterPro"/>
</dbReference>
<sequence>MPIDPPLFTAARAVWESLAGVPVAFRPDQGPQVVLSPASGLCPPGWAGVAAVGGAVIATVPEEAWAAPVRAALASLSAGAAVDPAAVRRVLPVAESLGPAALAYLDAAHFRPVDDGGPAVVHLPARHAAVEELERESGAQDADEADLGRITSPAFVVLNGETVVAAAGYRRWAGGAAHIGVLTRPGRRGRGLARATGSAAAAHALAAGLLPQWRARIPASRRVAAALGFAELGAQLSVRLRRPSR</sequence>
<dbReference type="InterPro" id="IPR016181">
    <property type="entry name" value="Acyl_CoA_acyltransferase"/>
</dbReference>
<reference evidence="2" key="1">
    <citation type="submission" date="2019-08" db="EMBL/GenBank/DDBJ databases">
        <title>Complete genome sequence of a mangrove-derived Streptomyces xiamenensis.</title>
        <authorList>
            <person name="Xu J."/>
        </authorList>
    </citation>
    <scope>NUCLEOTIDE SEQUENCE</scope>
    <source>
        <strain evidence="2">318</strain>
    </source>
</reference>
<dbReference type="HOGENOM" id="CLU_101397_0_0_11"/>
<dbReference type="PATRIC" id="fig|408015.6.peg.3467"/>
<protein>
    <submittedName>
        <fullName evidence="2">GCN5-related N-acetyltransferase</fullName>
    </submittedName>
</protein>
<dbReference type="Pfam" id="PF12746">
    <property type="entry name" value="GNAT_acetyltran"/>
    <property type="match status" value="1"/>
</dbReference>
<dbReference type="RefSeq" id="WP_046724600.1">
    <property type="nucleotide sequence ID" value="NZ_CP009922.3"/>
</dbReference>
<feature type="domain" description="N-acetyltransferase" evidence="1">
    <location>
        <begin position="108"/>
        <end position="245"/>
    </location>
</feature>
<evidence type="ECO:0000313" key="2">
    <source>
        <dbReference type="EMBL" id="AKG44809.1"/>
    </source>
</evidence>
<dbReference type="PROSITE" id="PS51186">
    <property type="entry name" value="GNAT"/>
    <property type="match status" value="1"/>
</dbReference>
<accession>A0A0F7FXH9</accession>
<dbReference type="KEGG" id="sxi:SXIM_34250"/>
<dbReference type="Proteomes" id="UP000034034">
    <property type="component" value="Chromosome"/>
</dbReference>
<proteinExistence type="predicted"/>
<dbReference type="InterPro" id="IPR027365">
    <property type="entry name" value="GNAT_acetyltra_YdfB-like"/>
</dbReference>
<dbReference type="SUPFAM" id="SSF55729">
    <property type="entry name" value="Acyl-CoA N-acyltransferases (Nat)"/>
    <property type="match status" value="1"/>
</dbReference>
<name>A0A0F7FXH9_9ACTN</name>
<gene>
    <name evidence="2" type="ORF">SXIM_34250</name>
</gene>
<dbReference type="EMBL" id="CP009922">
    <property type="protein sequence ID" value="AKG44809.1"/>
    <property type="molecule type" value="Genomic_DNA"/>
</dbReference>
<dbReference type="InterPro" id="IPR000182">
    <property type="entry name" value="GNAT_dom"/>
</dbReference>
<evidence type="ECO:0000259" key="1">
    <source>
        <dbReference type="PROSITE" id="PS51186"/>
    </source>
</evidence>
<organism evidence="2 3">
    <name type="scientific">Streptomyces xiamenensis</name>
    <dbReference type="NCBI Taxonomy" id="408015"/>
    <lineage>
        <taxon>Bacteria</taxon>
        <taxon>Bacillati</taxon>
        <taxon>Actinomycetota</taxon>
        <taxon>Actinomycetes</taxon>
        <taxon>Kitasatosporales</taxon>
        <taxon>Streptomycetaceae</taxon>
        <taxon>Streptomyces</taxon>
    </lineage>
</organism>
<dbReference type="AlphaFoldDB" id="A0A0F7FXH9"/>
<dbReference type="STRING" id="408015.SXIM_34250"/>
<keyword evidence="3" id="KW-1185">Reference proteome</keyword>
<dbReference type="Gene3D" id="3.40.630.30">
    <property type="match status" value="1"/>
</dbReference>